<feature type="non-terminal residue" evidence="2">
    <location>
        <position position="105"/>
    </location>
</feature>
<reference evidence="2" key="1">
    <citation type="journal article" date="2019" name="Sci. Rep.">
        <title>Draft genome of Tanacetum cinerariifolium, the natural source of mosquito coil.</title>
        <authorList>
            <person name="Yamashiro T."/>
            <person name="Shiraishi A."/>
            <person name="Satake H."/>
            <person name="Nakayama K."/>
        </authorList>
    </citation>
    <scope>NUCLEOTIDE SEQUENCE</scope>
</reference>
<evidence type="ECO:0000256" key="1">
    <source>
        <dbReference type="SAM" id="MobiDB-lite"/>
    </source>
</evidence>
<gene>
    <name evidence="2" type="ORF">Tci_883176</name>
</gene>
<proteinExistence type="predicted"/>
<feature type="region of interest" description="Disordered" evidence="1">
    <location>
        <begin position="1"/>
        <end position="54"/>
    </location>
</feature>
<dbReference type="AlphaFoldDB" id="A0A699TM48"/>
<name>A0A699TM48_TANCI</name>
<sequence length="105" mass="12099">MQDDLLNQMRNFMQNLHDGPPGVDKEHEATTDTELPSTEDIQPLPVQEPPQNSDMHQLIEECSTEVPEKQKQKMEDTLLELVKICQEKEFLCIHDDIDDLIESAL</sequence>
<comment type="caution">
    <text evidence="2">The sequence shown here is derived from an EMBL/GenBank/DDBJ whole genome shotgun (WGS) entry which is preliminary data.</text>
</comment>
<evidence type="ECO:0008006" key="3">
    <source>
        <dbReference type="Google" id="ProtNLM"/>
    </source>
</evidence>
<protein>
    <recommendedName>
        <fullName evidence="3">Reverse transcriptase domain-containing protein</fullName>
    </recommendedName>
</protein>
<evidence type="ECO:0000313" key="2">
    <source>
        <dbReference type="EMBL" id="GFD11207.1"/>
    </source>
</evidence>
<dbReference type="EMBL" id="BKCJ011257596">
    <property type="protein sequence ID" value="GFD11207.1"/>
    <property type="molecule type" value="Genomic_DNA"/>
</dbReference>
<organism evidence="2">
    <name type="scientific">Tanacetum cinerariifolium</name>
    <name type="common">Dalmatian daisy</name>
    <name type="synonym">Chrysanthemum cinerariifolium</name>
    <dbReference type="NCBI Taxonomy" id="118510"/>
    <lineage>
        <taxon>Eukaryota</taxon>
        <taxon>Viridiplantae</taxon>
        <taxon>Streptophyta</taxon>
        <taxon>Embryophyta</taxon>
        <taxon>Tracheophyta</taxon>
        <taxon>Spermatophyta</taxon>
        <taxon>Magnoliopsida</taxon>
        <taxon>eudicotyledons</taxon>
        <taxon>Gunneridae</taxon>
        <taxon>Pentapetalae</taxon>
        <taxon>asterids</taxon>
        <taxon>campanulids</taxon>
        <taxon>Asterales</taxon>
        <taxon>Asteraceae</taxon>
        <taxon>Asteroideae</taxon>
        <taxon>Anthemideae</taxon>
        <taxon>Anthemidinae</taxon>
        <taxon>Tanacetum</taxon>
    </lineage>
</organism>
<accession>A0A699TM48</accession>